<gene>
    <name evidence="2" type="ORF">GCM10008024_25330</name>
    <name evidence="3" type="ORF">SAMN05444006_11030</name>
</gene>
<comment type="caution">
    <text evidence="2">The sequence shown here is derived from an EMBL/GenBank/DDBJ whole genome shotgun (WGS) entry which is preliminary data.</text>
</comment>
<feature type="domain" description="Thiol:disulfide interchange protein DsbD N-terminal" evidence="1">
    <location>
        <begin position="83"/>
        <end position="183"/>
    </location>
</feature>
<dbReference type="Proteomes" id="UP000199541">
    <property type="component" value="Unassembled WGS sequence"/>
</dbReference>
<name>A0AAN5A016_9RHOB</name>
<dbReference type="InterPro" id="IPR028250">
    <property type="entry name" value="DsbDN"/>
</dbReference>
<evidence type="ECO:0000313" key="3">
    <source>
        <dbReference type="EMBL" id="SDX10720.1"/>
    </source>
</evidence>
<proteinExistence type="predicted"/>
<dbReference type="EMBL" id="BNAB01000011">
    <property type="protein sequence ID" value="GHE03140.1"/>
    <property type="molecule type" value="Genomic_DNA"/>
</dbReference>
<accession>A0AAN5A016</accession>
<evidence type="ECO:0000313" key="4">
    <source>
        <dbReference type="Proteomes" id="UP000199541"/>
    </source>
</evidence>
<dbReference type="AlphaFoldDB" id="A0AAN5A016"/>
<dbReference type="Proteomes" id="UP000634647">
    <property type="component" value="Unassembled WGS sequence"/>
</dbReference>
<evidence type="ECO:0000313" key="2">
    <source>
        <dbReference type="EMBL" id="GHE03140.1"/>
    </source>
</evidence>
<reference evidence="3 4" key="2">
    <citation type="submission" date="2016-10" db="EMBL/GenBank/DDBJ databases">
        <authorList>
            <person name="Varghese N."/>
            <person name="Submissions S."/>
        </authorList>
    </citation>
    <scope>NUCLEOTIDE SEQUENCE [LARGE SCALE GENOMIC DNA]</scope>
    <source>
        <strain evidence="3 4">DSM 24802</strain>
    </source>
</reference>
<reference evidence="2" key="3">
    <citation type="submission" date="2023-06" db="EMBL/GenBank/DDBJ databases">
        <authorList>
            <person name="Sun Q."/>
            <person name="Zhou Y."/>
        </authorList>
    </citation>
    <scope>NUCLEOTIDE SEQUENCE</scope>
    <source>
        <strain evidence="2">CGMCC 1.10859</strain>
    </source>
</reference>
<dbReference type="Pfam" id="PF11412">
    <property type="entry name" value="DsbD_N"/>
    <property type="match status" value="1"/>
</dbReference>
<keyword evidence="4" id="KW-1185">Reference proteome</keyword>
<dbReference type="EMBL" id="FNOB01000010">
    <property type="protein sequence ID" value="SDX10720.1"/>
    <property type="molecule type" value="Genomic_DNA"/>
</dbReference>
<sequence length="310" mass="32270">MARRKEPSGAAFRRKVIPPRSPLPYPEAVTRFAARSILSPVAAAVVAAAWLCGPGLALAARASGIVDPAQAVSARVLPGWRMADGHRMAALELSLAPGWHTYWRAPGEAGIPPSLDWSASTNLKAVTIHWPVPQVFDIGGVRSIGYVGRVVLPLELTPKTAGAPIALRAGVDLGVCDEICLPVALSVSADLGGPGGKDAAIAQALARRPETAAEAGLTRATCSVEPIADGLRVTARLMLPPLPGREVTVMELPDPTTWVSGAKTTRRGNMLTAVAEVVPVRAPFTLDRKTLTITVLGRGRAVELHGCGAG</sequence>
<reference evidence="2" key="1">
    <citation type="journal article" date="2014" name="Int. J. Syst. Evol. Microbiol.">
        <title>Complete genome sequence of Corynebacterium casei LMG S-19264T (=DSM 44701T), isolated from a smear-ripened cheese.</title>
        <authorList>
            <consortium name="US DOE Joint Genome Institute (JGI-PGF)"/>
            <person name="Walter F."/>
            <person name="Albersmeier A."/>
            <person name="Kalinowski J."/>
            <person name="Ruckert C."/>
        </authorList>
    </citation>
    <scope>NUCLEOTIDE SEQUENCE</scope>
    <source>
        <strain evidence="2">CGMCC 1.10859</strain>
    </source>
</reference>
<evidence type="ECO:0000313" key="5">
    <source>
        <dbReference type="Proteomes" id="UP000634647"/>
    </source>
</evidence>
<organism evidence="2 5">
    <name type="scientific">Allgaiera indica</name>
    <dbReference type="NCBI Taxonomy" id="765699"/>
    <lineage>
        <taxon>Bacteria</taxon>
        <taxon>Pseudomonadati</taxon>
        <taxon>Pseudomonadota</taxon>
        <taxon>Alphaproteobacteria</taxon>
        <taxon>Rhodobacterales</taxon>
        <taxon>Paracoccaceae</taxon>
        <taxon>Allgaiera</taxon>
    </lineage>
</organism>
<evidence type="ECO:0000259" key="1">
    <source>
        <dbReference type="Pfam" id="PF11412"/>
    </source>
</evidence>
<protein>
    <submittedName>
        <fullName evidence="3">Disulphide bond corrector protein DsbC</fullName>
    </submittedName>
</protein>